<gene>
    <name evidence="6" type="ORF">KP509_28G056300</name>
</gene>
<dbReference type="InterPro" id="IPR007130">
    <property type="entry name" value="DAGAT"/>
</dbReference>
<feature type="compositionally biased region" description="Low complexity" evidence="4">
    <location>
        <begin position="107"/>
        <end position="120"/>
    </location>
</feature>
<comment type="caution">
    <text evidence="6">The sequence shown here is derived from an EMBL/GenBank/DDBJ whole genome shotgun (WGS) entry which is preliminary data.</text>
</comment>
<evidence type="ECO:0000256" key="2">
    <source>
        <dbReference type="ARBA" id="ARBA00022679"/>
    </source>
</evidence>
<feature type="domain" description="Serine aminopeptidase S33" evidence="5">
    <location>
        <begin position="221"/>
        <end position="415"/>
    </location>
</feature>
<feature type="region of interest" description="Disordered" evidence="4">
    <location>
        <begin position="93"/>
        <end position="120"/>
    </location>
</feature>
<dbReference type="EMBL" id="CM035433">
    <property type="protein sequence ID" value="KAH7294097.1"/>
    <property type="molecule type" value="Genomic_DNA"/>
</dbReference>
<comment type="similarity">
    <text evidence="1">Belongs to the diacylglycerol acyltransferase family.</text>
</comment>
<dbReference type="Proteomes" id="UP000825935">
    <property type="component" value="Chromosome 28"/>
</dbReference>
<dbReference type="PANTHER" id="PTHR22753:SF14">
    <property type="entry name" value="MONOACYLGLYCEROL_DIACYLGLYCEROL O-ACYLTRANSFERASE"/>
    <property type="match status" value="1"/>
</dbReference>
<keyword evidence="2" id="KW-0808">Transferase</keyword>
<dbReference type="GO" id="GO:0004144">
    <property type="term" value="F:diacylglycerol O-acyltransferase activity"/>
    <property type="evidence" value="ECO:0007669"/>
    <property type="project" value="UniProtKB-ARBA"/>
</dbReference>
<dbReference type="AlphaFoldDB" id="A0A8T2REC0"/>
<keyword evidence="3" id="KW-0012">Acyltransferase</keyword>
<dbReference type="OrthoDB" id="44277at2759"/>
<keyword evidence="7" id="KW-1185">Reference proteome</keyword>
<dbReference type="CDD" id="cd07987">
    <property type="entry name" value="LPLAT_MGAT-like"/>
    <property type="match status" value="1"/>
</dbReference>
<dbReference type="InterPro" id="IPR022742">
    <property type="entry name" value="Hydrolase_4"/>
</dbReference>
<evidence type="ECO:0000313" key="7">
    <source>
        <dbReference type="Proteomes" id="UP000825935"/>
    </source>
</evidence>
<evidence type="ECO:0000259" key="5">
    <source>
        <dbReference type="Pfam" id="PF12146"/>
    </source>
</evidence>
<evidence type="ECO:0000256" key="4">
    <source>
        <dbReference type="SAM" id="MobiDB-lite"/>
    </source>
</evidence>
<dbReference type="Pfam" id="PF03982">
    <property type="entry name" value="DAGAT"/>
    <property type="match status" value="1"/>
</dbReference>
<name>A0A8T2REC0_CERRI</name>
<dbReference type="InterPro" id="IPR029058">
    <property type="entry name" value="AB_hydrolase_fold"/>
</dbReference>
<dbReference type="OMA" id="HEVPTFE"/>
<organism evidence="6 7">
    <name type="scientific">Ceratopteris richardii</name>
    <name type="common">Triangle waterfern</name>
    <dbReference type="NCBI Taxonomy" id="49495"/>
    <lineage>
        <taxon>Eukaryota</taxon>
        <taxon>Viridiplantae</taxon>
        <taxon>Streptophyta</taxon>
        <taxon>Embryophyta</taxon>
        <taxon>Tracheophyta</taxon>
        <taxon>Polypodiopsida</taxon>
        <taxon>Polypodiidae</taxon>
        <taxon>Polypodiales</taxon>
        <taxon>Pteridineae</taxon>
        <taxon>Pteridaceae</taxon>
        <taxon>Parkerioideae</taxon>
        <taxon>Ceratopteris</taxon>
    </lineage>
</organism>
<dbReference type="PANTHER" id="PTHR22753">
    <property type="entry name" value="TRANSMEMBRANE PROTEIN 68"/>
    <property type="match status" value="1"/>
</dbReference>
<dbReference type="Pfam" id="PF12146">
    <property type="entry name" value="Hydrolase_4"/>
    <property type="match status" value="1"/>
</dbReference>
<dbReference type="SUPFAM" id="SSF53474">
    <property type="entry name" value="alpha/beta-Hydrolases"/>
    <property type="match status" value="1"/>
</dbReference>
<dbReference type="Gene3D" id="3.40.50.1820">
    <property type="entry name" value="alpha/beta hydrolase"/>
    <property type="match status" value="1"/>
</dbReference>
<feature type="region of interest" description="Disordered" evidence="4">
    <location>
        <begin position="41"/>
        <end position="80"/>
    </location>
</feature>
<evidence type="ECO:0000313" key="6">
    <source>
        <dbReference type="EMBL" id="KAH7294097.1"/>
    </source>
</evidence>
<dbReference type="InterPro" id="IPR001611">
    <property type="entry name" value="Leu-rich_rpt"/>
</dbReference>
<dbReference type="GO" id="GO:0019432">
    <property type="term" value="P:triglyceride biosynthetic process"/>
    <property type="evidence" value="ECO:0007669"/>
    <property type="project" value="UniProtKB-ARBA"/>
</dbReference>
<evidence type="ECO:0000256" key="3">
    <source>
        <dbReference type="ARBA" id="ARBA00023315"/>
    </source>
</evidence>
<sequence length="746" mass="83209">MAALHQALAFPTVDSFCFHKKVTEKIPFVVRLPPRVPVFSQVSDSSAAPPNQRPSRTSTSLSSLSRTVDGGASAAANGTNQLFETAPQDMIRGSSSIGSSPLPPSGRPITSPGTSSSSGFPQPSYRLVELSYELRGVKDYMTRALDFVKASDSSVCWFCPIECGEPPEDAPLLLFLPGIDGTGLGLIRHYESLGRMFEVRCLHIPITDRTPFNGLMKHVEDVIVEESYKAPSKPIYLVGDSLGGTLALAVAARNPKLDLVLVLSNPATSFGDSQLQPFLPILGNLPDEIYPAVPYFLSFIMGDPIRMALATVDKKLPDVVRFQVLRENLLSMLPMLESLAEIIPKETLQWKIKLLKEAASYTNSRLHAVKAQVLLLASGKDEMLPSRDEAKRLKKEISSCVVRYYKDSGHTLLLEDGLDLGTTIRGAFLYRKSNKMDPIGDFIYPTTKEFEEAYERSKVLRQMTSPVFFSTKEDGTVVQGLDGVPEDGPVLLVGYHMLLGLELTALVTEFLKRKQLIRGVAHPFLMHGNPEEGLTEPGFADDARVFGGFPAGKKAFFKVLSRKECTLLYPGGTREALHRKGEAYRLFWPERSEFVRAAARFGFTIVPFGVVGEDDLVELLLDYNDIQRIPFLSNMVKELNERAPRVRRGQSGEVAQEDLYMPLLAPKVPGRMYFRFGKPFRTEGRELELQSKEAADVVYKEMKKEVQQCLDYLLRKREDDPYRSIFPRILYESVWGGDWQAQTFDP</sequence>
<protein>
    <recommendedName>
        <fullName evidence="5">Serine aminopeptidase S33 domain-containing protein</fullName>
    </recommendedName>
</protein>
<proteinExistence type="inferred from homology"/>
<reference evidence="6" key="1">
    <citation type="submission" date="2021-08" db="EMBL/GenBank/DDBJ databases">
        <title>WGS assembly of Ceratopteris richardii.</title>
        <authorList>
            <person name="Marchant D.B."/>
            <person name="Chen G."/>
            <person name="Jenkins J."/>
            <person name="Shu S."/>
            <person name="Leebens-Mack J."/>
            <person name="Grimwood J."/>
            <person name="Schmutz J."/>
            <person name="Soltis P."/>
            <person name="Soltis D."/>
            <person name="Chen Z.-H."/>
        </authorList>
    </citation>
    <scope>NUCLEOTIDE SEQUENCE</scope>
    <source>
        <strain evidence="6">Whitten #5841</strain>
        <tissue evidence="6">Leaf</tissue>
    </source>
</reference>
<evidence type="ECO:0000256" key="1">
    <source>
        <dbReference type="ARBA" id="ARBA00005420"/>
    </source>
</evidence>
<accession>A0A8T2REC0</accession>
<dbReference type="GO" id="GO:0016020">
    <property type="term" value="C:membrane"/>
    <property type="evidence" value="ECO:0007669"/>
    <property type="project" value="TreeGrafter"/>
</dbReference>
<feature type="compositionally biased region" description="Low complexity" evidence="4">
    <location>
        <begin position="55"/>
        <end position="67"/>
    </location>
</feature>
<dbReference type="PROSITE" id="PS51450">
    <property type="entry name" value="LRR"/>
    <property type="match status" value="1"/>
</dbReference>